<dbReference type="SUPFAM" id="SSF52540">
    <property type="entry name" value="P-loop containing nucleoside triphosphate hydrolases"/>
    <property type="match status" value="1"/>
</dbReference>
<dbReference type="InterPro" id="IPR027417">
    <property type="entry name" value="P-loop_NTPase"/>
</dbReference>
<evidence type="ECO:0000256" key="5">
    <source>
        <dbReference type="ARBA" id="ARBA00022840"/>
    </source>
</evidence>
<feature type="domain" description="ABC transporter" evidence="7">
    <location>
        <begin position="40"/>
        <end position="266"/>
    </location>
</feature>
<dbReference type="SMART" id="SM00382">
    <property type="entry name" value="AAA"/>
    <property type="match status" value="1"/>
</dbReference>
<dbReference type="GO" id="GO:0005524">
    <property type="term" value="F:ATP binding"/>
    <property type="evidence" value="ECO:0007669"/>
    <property type="project" value="UniProtKB-KW"/>
</dbReference>
<evidence type="ECO:0000313" key="8">
    <source>
        <dbReference type="EMBL" id="GAA2584119.1"/>
    </source>
</evidence>
<dbReference type="Pfam" id="PF00005">
    <property type="entry name" value="ABC_tran"/>
    <property type="match status" value="1"/>
</dbReference>
<evidence type="ECO:0000256" key="2">
    <source>
        <dbReference type="ARBA" id="ARBA00005417"/>
    </source>
</evidence>
<dbReference type="InterPro" id="IPR003593">
    <property type="entry name" value="AAA+_ATPase"/>
</dbReference>
<dbReference type="InterPro" id="IPR017871">
    <property type="entry name" value="ABC_transporter-like_CS"/>
</dbReference>
<evidence type="ECO:0000256" key="4">
    <source>
        <dbReference type="ARBA" id="ARBA00022741"/>
    </source>
</evidence>
<dbReference type="PROSITE" id="PS50893">
    <property type="entry name" value="ABC_TRANSPORTER_2"/>
    <property type="match status" value="1"/>
</dbReference>
<keyword evidence="6" id="KW-0046">Antibiotic resistance</keyword>
<dbReference type="PANTHER" id="PTHR42711">
    <property type="entry name" value="ABC TRANSPORTER ATP-BINDING PROTEIN"/>
    <property type="match status" value="1"/>
</dbReference>
<dbReference type="Gene3D" id="3.40.50.300">
    <property type="entry name" value="P-loop containing nucleotide triphosphate hydrolases"/>
    <property type="match status" value="1"/>
</dbReference>
<dbReference type="PANTHER" id="PTHR42711:SF5">
    <property type="entry name" value="ABC TRANSPORTER ATP-BINDING PROTEIN NATA"/>
    <property type="match status" value="1"/>
</dbReference>
<organism evidence="8 9">
    <name type="scientific">Actinomadura fulvescens</name>
    <dbReference type="NCBI Taxonomy" id="46160"/>
    <lineage>
        <taxon>Bacteria</taxon>
        <taxon>Bacillati</taxon>
        <taxon>Actinomycetota</taxon>
        <taxon>Actinomycetes</taxon>
        <taxon>Streptosporangiales</taxon>
        <taxon>Thermomonosporaceae</taxon>
        <taxon>Actinomadura</taxon>
    </lineage>
</organism>
<keyword evidence="3" id="KW-0813">Transport</keyword>
<accession>A0ABP6BRW7</accession>
<evidence type="ECO:0000256" key="3">
    <source>
        <dbReference type="ARBA" id="ARBA00022448"/>
    </source>
</evidence>
<keyword evidence="5 8" id="KW-0067">ATP-binding</keyword>
<sequence length="335" mass="35776">MIPGGWLSRLRAGVEKPNSTRGRVSPDLALRNVPIMAHTIGVDGLRKRYGDVRAVDGVSFEVHQGEFFGILGPNGAGKTTTLEIIEGLRQADEGTVTVLGLPPWPRDSGLLRRIGVQLQASSFFERLTAREQLRTFGSLYGVPGRKADAMLESVGLGEKADVQVERLSGGQAQRLSIACALVHDPELVFLDEPTAALDPQARRNLWDLLRELNTGGRTIVLTTHHLDEAELLCDRVAIMDRGRILRSGPPAALVRALDAPARISVASGVLTSEAARALPGAGKVTDDGVSLTISTRDPSAVVAAMAAEDALAGVRIDGGTLEDVFLELTGREYRA</sequence>
<evidence type="ECO:0000256" key="6">
    <source>
        <dbReference type="ARBA" id="ARBA00023251"/>
    </source>
</evidence>
<protein>
    <submittedName>
        <fullName evidence="8">ABC transporter ATP-binding protein</fullName>
    </submittedName>
</protein>
<reference evidence="9" key="1">
    <citation type="journal article" date="2019" name="Int. J. Syst. Evol. Microbiol.">
        <title>The Global Catalogue of Microorganisms (GCM) 10K type strain sequencing project: providing services to taxonomists for standard genome sequencing and annotation.</title>
        <authorList>
            <consortium name="The Broad Institute Genomics Platform"/>
            <consortium name="The Broad Institute Genome Sequencing Center for Infectious Disease"/>
            <person name="Wu L."/>
            <person name="Ma J."/>
        </authorList>
    </citation>
    <scope>NUCLEOTIDE SEQUENCE [LARGE SCALE GENOMIC DNA]</scope>
    <source>
        <strain evidence="9">JCM 6833</strain>
    </source>
</reference>
<dbReference type="InterPro" id="IPR003439">
    <property type="entry name" value="ABC_transporter-like_ATP-bd"/>
</dbReference>
<comment type="subcellular location">
    <subcellularLocation>
        <location evidence="1">Cell membrane</location>
        <topology evidence="1">Peripheral membrane protein</topology>
    </subcellularLocation>
</comment>
<dbReference type="PROSITE" id="PS00211">
    <property type="entry name" value="ABC_TRANSPORTER_1"/>
    <property type="match status" value="1"/>
</dbReference>
<dbReference type="InterPro" id="IPR050763">
    <property type="entry name" value="ABC_transporter_ATP-binding"/>
</dbReference>
<comment type="caution">
    <text evidence="8">The sequence shown here is derived from an EMBL/GenBank/DDBJ whole genome shotgun (WGS) entry which is preliminary data.</text>
</comment>
<gene>
    <name evidence="8" type="ORF">GCM10010411_16050</name>
</gene>
<comment type="similarity">
    <text evidence="2">Belongs to the ABC transporter superfamily.</text>
</comment>
<dbReference type="EMBL" id="BAAATD010000002">
    <property type="protein sequence ID" value="GAA2584119.1"/>
    <property type="molecule type" value="Genomic_DNA"/>
</dbReference>
<proteinExistence type="inferred from homology"/>
<keyword evidence="4" id="KW-0547">Nucleotide-binding</keyword>
<evidence type="ECO:0000259" key="7">
    <source>
        <dbReference type="PROSITE" id="PS50893"/>
    </source>
</evidence>
<evidence type="ECO:0000256" key="1">
    <source>
        <dbReference type="ARBA" id="ARBA00004202"/>
    </source>
</evidence>
<evidence type="ECO:0000313" key="9">
    <source>
        <dbReference type="Proteomes" id="UP001501509"/>
    </source>
</evidence>
<dbReference type="Proteomes" id="UP001501509">
    <property type="component" value="Unassembled WGS sequence"/>
</dbReference>
<dbReference type="CDD" id="cd03230">
    <property type="entry name" value="ABC_DR_subfamily_A"/>
    <property type="match status" value="1"/>
</dbReference>
<keyword evidence="9" id="KW-1185">Reference proteome</keyword>
<name>A0ABP6BRW7_9ACTN</name>